<proteinExistence type="predicted"/>
<keyword evidence="2" id="KW-1185">Reference proteome</keyword>
<sequence length="363" mass="36596">MAAVLVLVVGLLDGCGPAFRSGDCPGGDVTPVSGGAAAGGPGVAGGLWVADGSGAVRRVDGRTGETIATATVAGVEPRMPPALVAAGGRLWVYRFDTGAVALIDPGSGAVVARATVEPVTPAVDNLLQYAHGALWIAQPGRLWRVTVAGRVSRTPLPDGFEPSAAAATERRLWLAAGRRLLRIDPVAPSSVVELGLPQNVAELSYAAGGLYAAGVNSPVVHRLDPVTGAVAGQTRLRHDELALSLAGGWAIGNCGSVVRLGDGLTVRVSDVSQDLPSVLAFGDLWVADEVASEVVRIDGATGAVRARLPVVAADPDDPAFHLLAGSGSVWVLDGGVSRVDPEAGRVTRIVPATIGAGPAVAAF</sequence>
<gene>
    <name evidence="1" type="ORF">Ato02nite_003220</name>
</gene>
<dbReference type="SUPFAM" id="SSF51004">
    <property type="entry name" value="C-terminal (heme d1) domain of cytochrome cd1-nitrite reductase"/>
    <property type="match status" value="1"/>
</dbReference>
<accession>A0A919T690</accession>
<dbReference type="AlphaFoldDB" id="A0A919T690"/>
<dbReference type="SUPFAM" id="SSF63825">
    <property type="entry name" value="YWTD domain"/>
    <property type="match status" value="1"/>
</dbReference>
<dbReference type="InterPro" id="IPR015943">
    <property type="entry name" value="WD40/YVTN_repeat-like_dom_sf"/>
</dbReference>
<dbReference type="InterPro" id="IPR011048">
    <property type="entry name" value="Haem_d1_sf"/>
</dbReference>
<reference evidence="1 2" key="1">
    <citation type="submission" date="2021-03" db="EMBL/GenBank/DDBJ databases">
        <title>Whole genome shotgun sequence of Actinoplanes toevensis NBRC 105298.</title>
        <authorList>
            <person name="Komaki H."/>
            <person name="Tamura T."/>
        </authorList>
    </citation>
    <scope>NUCLEOTIDE SEQUENCE [LARGE SCALE GENOMIC DNA]</scope>
    <source>
        <strain evidence="1 2">NBRC 105298</strain>
    </source>
</reference>
<evidence type="ECO:0000313" key="2">
    <source>
        <dbReference type="Proteomes" id="UP000677082"/>
    </source>
</evidence>
<dbReference type="Proteomes" id="UP000677082">
    <property type="component" value="Unassembled WGS sequence"/>
</dbReference>
<dbReference type="Gene3D" id="2.130.10.10">
    <property type="entry name" value="YVTN repeat-like/Quinoprotein amine dehydrogenase"/>
    <property type="match status" value="1"/>
</dbReference>
<evidence type="ECO:0000313" key="1">
    <source>
        <dbReference type="EMBL" id="GIM88529.1"/>
    </source>
</evidence>
<comment type="caution">
    <text evidence="1">The sequence shown here is derived from an EMBL/GenBank/DDBJ whole genome shotgun (WGS) entry which is preliminary data.</text>
</comment>
<dbReference type="EMBL" id="BOQN01000003">
    <property type="protein sequence ID" value="GIM88529.1"/>
    <property type="molecule type" value="Genomic_DNA"/>
</dbReference>
<name>A0A919T690_9ACTN</name>
<organism evidence="1 2">
    <name type="scientific">Paractinoplanes toevensis</name>
    <dbReference type="NCBI Taxonomy" id="571911"/>
    <lineage>
        <taxon>Bacteria</taxon>
        <taxon>Bacillati</taxon>
        <taxon>Actinomycetota</taxon>
        <taxon>Actinomycetes</taxon>
        <taxon>Micromonosporales</taxon>
        <taxon>Micromonosporaceae</taxon>
        <taxon>Paractinoplanes</taxon>
    </lineage>
</organism>
<protein>
    <submittedName>
        <fullName evidence="1">Uncharacterized protein</fullName>
    </submittedName>
</protein>